<keyword evidence="4" id="KW-1185">Reference proteome</keyword>
<feature type="compositionally biased region" description="Basic residues" evidence="1">
    <location>
        <begin position="154"/>
        <end position="163"/>
    </location>
</feature>
<keyword evidence="2" id="KW-1133">Transmembrane helix</keyword>
<evidence type="ECO:0000313" key="4">
    <source>
        <dbReference type="Proteomes" id="UP000777482"/>
    </source>
</evidence>
<feature type="region of interest" description="Disordered" evidence="1">
    <location>
        <begin position="232"/>
        <end position="293"/>
    </location>
</feature>
<feature type="region of interest" description="Disordered" evidence="1">
    <location>
        <begin position="53"/>
        <end position="96"/>
    </location>
</feature>
<evidence type="ECO:0000313" key="3">
    <source>
        <dbReference type="EMBL" id="KAG0658359.1"/>
    </source>
</evidence>
<keyword evidence="2" id="KW-0472">Membrane</keyword>
<organism evidence="3 4">
    <name type="scientific">Rhodotorula mucilaginosa</name>
    <name type="common">Yeast</name>
    <name type="synonym">Rhodotorula rubra</name>
    <dbReference type="NCBI Taxonomy" id="5537"/>
    <lineage>
        <taxon>Eukaryota</taxon>
        <taxon>Fungi</taxon>
        <taxon>Dikarya</taxon>
        <taxon>Basidiomycota</taxon>
        <taxon>Pucciniomycotina</taxon>
        <taxon>Microbotryomycetes</taxon>
        <taxon>Sporidiobolales</taxon>
        <taxon>Sporidiobolaceae</taxon>
        <taxon>Rhodotorula</taxon>
    </lineage>
</organism>
<feature type="compositionally biased region" description="Basic and acidic residues" evidence="1">
    <location>
        <begin position="115"/>
        <end position="132"/>
    </location>
</feature>
<gene>
    <name evidence="3" type="ORF">C6P46_005815</name>
</gene>
<protein>
    <submittedName>
        <fullName evidence="3">Uncharacterized protein</fullName>
    </submittedName>
</protein>
<accession>A0A9P7B4Y7</accession>
<reference evidence="3 4" key="1">
    <citation type="submission" date="2020-11" db="EMBL/GenBank/DDBJ databases">
        <title>Kefir isolates.</title>
        <authorList>
            <person name="Marcisauskas S."/>
            <person name="Kim Y."/>
            <person name="Blasche S."/>
        </authorList>
    </citation>
    <scope>NUCLEOTIDE SEQUENCE [LARGE SCALE GENOMIC DNA]</scope>
    <source>
        <strain evidence="3 4">KR</strain>
    </source>
</reference>
<sequence length="345" mass="38696">MPSPIAKAAPWDPTHVDATPLHDEDRRLLDDFPKPLAPPTPLDDEEKYLLTRFPDVPRSHKAGLREAGRHDGHVRHRSGGMRVNSSKISHRPHGLLSRYKIRDTSFLLSDSENGDSDHSSEDSDWSDGEHSFRTQSSGAIPSSQQDLRPLGRASSKKNRHRQERSHPPHTIYSSRVSSSSSPPASEEPRSEHAASEPSEPPSPRLSHHRLLDDNAPYLADNAEWRKELPGTHGRLIDRRHSSHLAGNRKTAPVAGHQRANRRNTICPSHQFPVEKHKKSKPSHPQPGRQFNNLSEIYGDPESEQSHHEEAMIALNHAREKVLFLIVIGIVVALWRTGVIDFSSTT</sequence>
<dbReference type="Proteomes" id="UP000777482">
    <property type="component" value="Unassembled WGS sequence"/>
</dbReference>
<dbReference type="EMBL" id="PUHQ01000067">
    <property type="protein sequence ID" value="KAG0658359.1"/>
    <property type="molecule type" value="Genomic_DNA"/>
</dbReference>
<feature type="region of interest" description="Disordered" evidence="1">
    <location>
        <begin position="109"/>
        <end position="209"/>
    </location>
</feature>
<feature type="compositionally biased region" description="Low complexity" evidence="1">
    <location>
        <begin position="173"/>
        <end position="184"/>
    </location>
</feature>
<feature type="transmembrane region" description="Helical" evidence="2">
    <location>
        <begin position="321"/>
        <end position="339"/>
    </location>
</feature>
<proteinExistence type="predicted"/>
<feature type="compositionally biased region" description="Polar residues" evidence="1">
    <location>
        <begin position="133"/>
        <end position="146"/>
    </location>
</feature>
<evidence type="ECO:0000256" key="2">
    <source>
        <dbReference type="SAM" id="Phobius"/>
    </source>
</evidence>
<name>A0A9P7B4Y7_RHOMI</name>
<dbReference type="AlphaFoldDB" id="A0A9P7B4Y7"/>
<dbReference type="OrthoDB" id="10584977at2759"/>
<feature type="compositionally biased region" description="Basic and acidic residues" evidence="1">
    <location>
        <begin position="55"/>
        <end position="71"/>
    </location>
</feature>
<evidence type="ECO:0000256" key="1">
    <source>
        <dbReference type="SAM" id="MobiDB-lite"/>
    </source>
</evidence>
<comment type="caution">
    <text evidence="3">The sequence shown here is derived from an EMBL/GenBank/DDBJ whole genome shotgun (WGS) entry which is preliminary data.</text>
</comment>
<keyword evidence="2" id="KW-0812">Transmembrane</keyword>